<proteinExistence type="predicted"/>
<sequence length="81" mass="9065">MDFRTEVARAQGIDIHRRQVRQVLLQEGVRWRRTRPDGSAHRVPAPGGSPDGHRGKSELDYGRGPEKTRVCGVLRPAGRTP</sequence>
<evidence type="ECO:0000313" key="2">
    <source>
        <dbReference type="EMBL" id="MCG2621321.1"/>
    </source>
</evidence>
<reference evidence="2" key="1">
    <citation type="submission" date="2022-01" db="EMBL/GenBank/DDBJ databases">
        <authorList>
            <person name="Jo J.-H."/>
            <person name="Im W.-T."/>
        </authorList>
    </citation>
    <scope>NUCLEOTIDE SEQUENCE</scope>
    <source>
        <strain evidence="2">I2-34</strain>
    </source>
</reference>
<name>A0ABS9L3Y1_9MICC</name>
<gene>
    <name evidence="2" type="ORF">LVY72_05260</name>
</gene>
<dbReference type="EMBL" id="JAKLTQ010000002">
    <property type="protein sequence ID" value="MCG2621321.1"/>
    <property type="molecule type" value="Genomic_DNA"/>
</dbReference>
<evidence type="ECO:0000256" key="1">
    <source>
        <dbReference type="SAM" id="MobiDB-lite"/>
    </source>
</evidence>
<feature type="region of interest" description="Disordered" evidence="1">
    <location>
        <begin position="33"/>
        <end position="68"/>
    </location>
</feature>
<evidence type="ECO:0008006" key="4">
    <source>
        <dbReference type="Google" id="ProtNLM"/>
    </source>
</evidence>
<keyword evidence="3" id="KW-1185">Reference proteome</keyword>
<dbReference type="Proteomes" id="UP001165368">
    <property type="component" value="Unassembled WGS sequence"/>
</dbReference>
<dbReference type="RefSeq" id="WP_237818425.1">
    <property type="nucleotide sequence ID" value="NZ_JAKLTQ010000002.1"/>
</dbReference>
<evidence type="ECO:0000313" key="3">
    <source>
        <dbReference type="Proteomes" id="UP001165368"/>
    </source>
</evidence>
<feature type="compositionally biased region" description="Basic and acidic residues" evidence="1">
    <location>
        <begin position="51"/>
        <end position="68"/>
    </location>
</feature>
<organism evidence="2 3">
    <name type="scientific">Arthrobacter hankyongi</name>
    <dbReference type="NCBI Taxonomy" id="2904801"/>
    <lineage>
        <taxon>Bacteria</taxon>
        <taxon>Bacillati</taxon>
        <taxon>Actinomycetota</taxon>
        <taxon>Actinomycetes</taxon>
        <taxon>Micrococcales</taxon>
        <taxon>Micrococcaceae</taxon>
        <taxon>Arthrobacter</taxon>
    </lineage>
</organism>
<accession>A0ABS9L3Y1</accession>
<protein>
    <recommendedName>
        <fullName evidence="4">Transposase</fullName>
    </recommendedName>
</protein>
<comment type="caution">
    <text evidence="2">The sequence shown here is derived from an EMBL/GenBank/DDBJ whole genome shotgun (WGS) entry which is preliminary data.</text>
</comment>